<reference evidence="1 2" key="1">
    <citation type="journal article" date="2019" name="Genome Biol. Evol.">
        <title>Day and night: Metabolic profiles and evolutionary relationships of six axenic non-marine cyanobacteria.</title>
        <authorList>
            <person name="Will S.E."/>
            <person name="Henke P."/>
            <person name="Boedeker C."/>
            <person name="Huang S."/>
            <person name="Brinkmann H."/>
            <person name="Rohde M."/>
            <person name="Jarek M."/>
            <person name="Friedl T."/>
            <person name="Seufert S."/>
            <person name="Schumacher M."/>
            <person name="Overmann J."/>
            <person name="Neumann-Schaal M."/>
            <person name="Petersen J."/>
        </authorList>
    </citation>
    <scope>NUCLEOTIDE SEQUENCE [LARGE SCALE GENOMIC DNA]</scope>
    <source>
        <strain evidence="1 2">SAG 1403-4b</strain>
    </source>
</reference>
<organism evidence="1 2">
    <name type="scientific">Trichormus variabilis SAG 1403-4b</name>
    <dbReference type="NCBI Taxonomy" id="447716"/>
    <lineage>
        <taxon>Bacteria</taxon>
        <taxon>Bacillati</taxon>
        <taxon>Cyanobacteriota</taxon>
        <taxon>Cyanophyceae</taxon>
        <taxon>Nostocales</taxon>
        <taxon>Nostocaceae</taxon>
        <taxon>Trichormus</taxon>
    </lineage>
</organism>
<name>A0A3S1INR3_ANAVA</name>
<dbReference type="Proteomes" id="UP000276103">
    <property type="component" value="Unassembled WGS sequence"/>
</dbReference>
<dbReference type="AlphaFoldDB" id="A0A3S1INR3"/>
<evidence type="ECO:0000313" key="2">
    <source>
        <dbReference type="Proteomes" id="UP000276103"/>
    </source>
</evidence>
<accession>A0A3S1INR3</accession>
<dbReference type="EMBL" id="RSCM01000001">
    <property type="protein sequence ID" value="RUS99933.1"/>
    <property type="molecule type" value="Genomic_DNA"/>
</dbReference>
<proteinExistence type="predicted"/>
<evidence type="ECO:0000313" key="1">
    <source>
        <dbReference type="EMBL" id="RUS99933.1"/>
    </source>
</evidence>
<gene>
    <name evidence="1" type="ORF">DSM107003_05170</name>
</gene>
<sequence>MQIKGISMALVLGLSLPIVTDIAVQNQAVANLAFPEGEFFDVEGQPRNWNLTLWQAKGKYYYKNLNLKTGKKLCLIGATASGTKTRPVFTWTNAKYKYRVSWQTVQSDLVRLQVINPSGQMILNELLVRQPGEFEDPNATKC</sequence>
<comment type="caution">
    <text evidence="1">The sequence shown here is derived from an EMBL/GenBank/DDBJ whole genome shotgun (WGS) entry which is preliminary data.</text>
</comment>
<protein>
    <submittedName>
        <fullName evidence="1">Uncharacterized protein</fullName>
    </submittedName>
</protein>
<keyword evidence="2" id="KW-1185">Reference proteome</keyword>